<evidence type="ECO:0000313" key="7">
    <source>
        <dbReference type="Proteomes" id="UP001597180"/>
    </source>
</evidence>
<dbReference type="InterPro" id="IPR010300">
    <property type="entry name" value="CDO_1"/>
</dbReference>
<keyword evidence="7" id="KW-1185">Reference proteome</keyword>
<name>A0ABW3UM20_9BACL</name>
<protein>
    <submittedName>
        <fullName evidence="6">Cysteine dioxygenase family protein</fullName>
    </submittedName>
</protein>
<dbReference type="PANTHER" id="PTHR12918:SF1">
    <property type="entry name" value="CYSTEINE DIOXYGENASE TYPE 1"/>
    <property type="match status" value="1"/>
</dbReference>
<dbReference type="InterPro" id="IPR011051">
    <property type="entry name" value="RmlC_Cupin_sf"/>
</dbReference>
<comment type="caution">
    <text evidence="6">The sequence shown here is derived from an EMBL/GenBank/DDBJ whole genome shotgun (WGS) entry which is preliminary data.</text>
</comment>
<dbReference type="Gene3D" id="2.60.120.10">
    <property type="entry name" value="Jelly Rolls"/>
    <property type="match status" value="1"/>
</dbReference>
<evidence type="ECO:0000256" key="4">
    <source>
        <dbReference type="ARBA" id="ARBA00023002"/>
    </source>
</evidence>
<evidence type="ECO:0000256" key="1">
    <source>
        <dbReference type="ARBA" id="ARBA00006622"/>
    </source>
</evidence>
<dbReference type="Pfam" id="PF05995">
    <property type="entry name" value="CDO_I"/>
    <property type="match status" value="1"/>
</dbReference>
<proteinExistence type="inferred from homology"/>
<sequence length="163" mass="18884">MKLLESIEQVFRHLAAPSGHDLRRAVERLNLNPEEAAMYVTEPSHLPYGRRILFQSEHVEVILIHLPAGHETYIHDHGESIGCAYVLEGELTNKQFWLDKEGYAHECGESVLRPNQFMFAPKGQIHQMCNYGKQRVVTLHAYTPAMKNTKVYYQYEQVLDYVI</sequence>
<dbReference type="Proteomes" id="UP001597180">
    <property type="component" value="Unassembled WGS sequence"/>
</dbReference>
<evidence type="ECO:0000256" key="2">
    <source>
        <dbReference type="ARBA" id="ARBA00022723"/>
    </source>
</evidence>
<keyword evidence="4" id="KW-0560">Oxidoreductase</keyword>
<gene>
    <name evidence="6" type="ORF">ACFQ4B_14580</name>
</gene>
<keyword evidence="2" id="KW-0479">Metal-binding</keyword>
<organism evidence="6 7">
    <name type="scientific">Paenibacillus vulneris</name>
    <dbReference type="NCBI Taxonomy" id="1133364"/>
    <lineage>
        <taxon>Bacteria</taxon>
        <taxon>Bacillati</taxon>
        <taxon>Bacillota</taxon>
        <taxon>Bacilli</taxon>
        <taxon>Bacillales</taxon>
        <taxon>Paenibacillaceae</taxon>
        <taxon>Paenibacillus</taxon>
    </lineage>
</organism>
<evidence type="ECO:0000256" key="5">
    <source>
        <dbReference type="ARBA" id="ARBA00023004"/>
    </source>
</evidence>
<dbReference type="PANTHER" id="PTHR12918">
    <property type="entry name" value="CYSTEINE DIOXYGENASE"/>
    <property type="match status" value="1"/>
</dbReference>
<evidence type="ECO:0000256" key="3">
    <source>
        <dbReference type="ARBA" id="ARBA00022964"/>
    </source>
</evidence>
<dbReference type="CDD" id="cd10548">
    <property type="entry name" value="cupin_CDO"/>
    <property type="match status" value="1"/>
</dbReference>
<dbReference type="SUPFAM" id="SSF51182">
    <property type="entry name" value="RmlC-like cupins"/>
    <property type="match status" value="1"/>
</dbReference>
<dbReference type="GO" id="GO:0051213">
    <property type="term" value="F:dioxygenase activity"/>
    <property type="evidence" value="ECO:0007669"/>
    <property type="project" value="UniProtKB-KW"/>
</dbReference>
<accession>A0ABW3UM20</accession>
<keyword evidence="3 6" id="KW-0223">Dioxygenase</keyword>
<reference evidence="7" key="1">
    <citation type="journal article" date="2019" name="Int. J. Syst. Evol. Microbiol.">
        <title>The Global Catalogue of Microorganisms (GCM) 10K type strain sequencing project: providing services to taxonomists for standard genome sequencing and annotation.</title>
        <authorList>
            <consortium name="The Broad Institute Genomics Platform"/>
            <consortium name="The Broad Institute Genome Sequencing Center for Infectious Disease"/>
            <person name="Wu L."/>
            <person name="Ma J."/>
        </authorList>
    </citation>
    <scope>NUCLEOTIDE SEQUENCE [LARGE SCALE GENOMIC DNA]</scope>
    <source>
        <strain evidence="7">CCUG 53270</strain>
    </source>
</reference>
<evidence type="ECO:0000313" key="6">
    <source>
        <dbReference type="EMBL" id="MFD1221349.1"/>
    </source>
</evidence>
<keyword evidence="5" id="KW-0408">Iron</keyword>
<comment type="similarity">
    <text evidence="1">Belongs to the cysteine dioxygenase family.</text>
</comment>
<dbReference type="RefSeq" id="WP_345589799.1">
    <property type="nucleotide sequence ID" value="NZ_BAABJG010000021.1"/>
</dbReference>
<dbReference type="EMBL" id="JBHTLU010000015">
    <property type="protein sequence ID" value="MFD1221349.1"/>
    <property type="molecule type" value="Genomic_DNA"/>
</dbReference>
<dbReference type="InterPro" id="IPR014710">
    <property type="entry name" value="RmlC-like_jellyroll"/>
</dbReference>